<feature type="non-terminal residue" evidence="1">
    <location>
        <position position="1"/>
    </location>
</feature>
<protein>
    <submittedName>
        <fullName evidence="1">Uncharacterized protein</fullName>
    </submittedName>
</protein>
<evidence type="ECO:0000313" key="1">
    <source>
        <dbReference type="EMBL" id="CDW44792.1"/>
    </source>
</evidence>
<sequence>TRIEPCYLHITFGTWRTCERERCPDSIIFIIDPFALIHIRIFLHLSSLLGLLPFCKKVVWGTCEINYSQVVLYSLLNGPRSH</sequence>
<dbReference type="EMBL" id="HACA01027431">
    <property type="protein sequence ID" value="CDW44792.1"/>
    <property type="molecule type" value="Transcribed_RNA"/>
</dbReference>
<accession>A0A0K2V3U0</accession>
<dbReference type="AlphaFoldDB" id="A0A0K2V3U0"/>
<reference evidence="1" key="1">
    <citation type="submission" date="2014-05" db="EMBL/GenBank/DDBJ databases">
        <authorList>
            <person name="Chronopoulou M."/>
        </authorList>
    </citation>
    <scope>NUCLEOTIDE SEQUENCE</scope>
    <source>
        <tissue evidence="1">Whole organism</tissue>
    </source>
</reference>
<name>A0A0K2V3U0_LEPSM</name>
<proteinExistence type="predicted"/>
<organism evidence="1">
    <name type="scientific">Lepeophtheirus salmonis</name>
    <name type="common">Salmon louse</name>
    <name type="synonym">Caligus salmonis</name>
    <dbReference type="NCBI Taxonomy" id="72036"/>
    <lineage>
        <taxon>Eukaryota</taxon>
        <taxon>Metazoa</taxon>
        <taxon>Ecdysozoa</taxon>
        <taxon>Arthropoda</taxon>
        <taxon>Crustacea</taxon>
        <taxon>Multicrustacea</taxon>
        <taxon>Hexanauplia</taxon>
        <taxon>Copepoda</taxon>
        <taxon>Siphonostomatoida</taxon>
        <taxon>Caligidae</taxon>
        <taxon>Lepeophtheirus</taxon>
    </lineage>
</organism>